<dbReference type="Proteomes" id="UP000027120">
    <property type="component" value="Unassembled WGS sequence"/>
</dbReference>
<keyword evidence="4" id="KW-1185">Reference proteome</keyword>
<dbReference type="PANTHER" id="PTHR48021">
    <property type="match status" value="1"/>
</dbReference>
<dbReference type="PANTHER" id="PTHR48021:SF48">
    <property type="entry name" value="MAJOR FACILITATOR SUPERFAMILY (MFS) PROFILE DOMAIN-CONTAINING PROTEIN"/>
    <property type="match status" value="1"/>
</dbReference>
<evidence type="ECO:0000313" key="3">
    <source>
        <dbReference type="EMBL" id="KDO42693.1"/>
    </source>
</evidence>
<accession>A0A067DIP0</accession>
<dbReference type="SUPFAM" id="SSF103473">
    <property type="entry name" value="MFS general substrate transporter"/>
    <property type="match status" value="1"/>
</dbReference>
<dbReference type="STRING" id="2711.A0A067DIP0"/>
<evidence type="ECO:0000256" key="1">
    <source>
        <dbReference type="ARBA" id="ARBA00010992"/>
    </source>
</evidence>
<dbReference type="InterPro" id="IPR036259">
    <property type="entry name" value="MFS_trans_sf"/>
</dbReference>
<dbReference type="EMBL" id="KK785445">
    <property type="protein sequence ID" value="KDO42693.1"/>
    <property type="molecule type" value="Genomic_DNA"/>
</dbReference>
<dbReference type="InterPro" id="IPR050549">
    <property type="entry name" value="MFS_Trehalose_Transporter"/>
</dbReference>
<keyword evidence="2" id="KW-0762">Sugar transport</keyword>
<protein>
    <recommendedName>
        <fullName evidence="5">Major facilitator superfamily (MFS) profile domain-containing protein</fullName>
    </recommendedName>
</protein>
<comment type="similarity">
    <text evidence="1">Belongs to the major facilitator superfamily. Sugar transporter (TC 2.A.1.1) family.</text>
</comment>
<evidence type="ECO:0008006" key="5">
    <source>
        <dbReference type="Google" id="ProtNLM"/>
    </source>
</evidence>
<proteinExistence type="inferred from homology"/>
<name>A0A067DIP0_CITSI</name>
<evidence type="ECO:0000313" key="4">
    <source>
        <dbReference type="Proteomes" id="UP000027120"/>
    </source>
</evidence>
<dbReference type="Gene3D" id="1.20.1250.20">
    <property type="entry name" value="MFS general substrate transporter like domains"/>
    <property type="match status" value="2"/>
</dbReference>
<gene>
    <name evidence="3" type="ORF">CISIN_1g036778mg</name>
</gene>
<sequence>MLMQTLGGSTAIAYYASSIFDVASNKLSTKFGNFRISILRHIQSLFQVPVVGSSVLLADKFGRRPLLLGYTITFSKGMVRLPNLIMFETFSINIKGSAGSLVTFLHNNSNSLVAYAFNFMIEWSTIETKGRTLEEIQRSIIKFSQ</sequence>
<reference evidence="3 4" key="1">
    <citation type="submission" date="2014-04" db="EMBL/GenBank/DDBJ databases">
        <authorList>
            <consortium name="International Citrus Genome Consortium"/>
            <person name="Gmitter F."/>
            <person name="Chen C."/>
            <person name="Farmerie W."/>
            <person name="Harkins T."/>
            <person name="Desany B."/>
            <person name="Mohiuddin M."/>
            <person name="Kodira C."/>
            <person name="Borodovsky M."/>
            <person name="Lomsadze A."/>
            <person name="Burns P."/>
            <person name="Jenkins J."/>
            <person name="Prochnik S."/>
            <person name="Shu S."/>
            <person name="Chapman J."/>
            <person name="Pitluck S."/>
            <person name="Schmutz J."/>
            <person name="Rokhsar D."/>
        </authorList>
    </citation>
    <scope>NUCLEOTIDE SEQUENCE</scope>
</reference>
<evidence type="ECO:0000256" key="2">
    <source>
        <dbReference type="ARBA" id="ARBA00022597"/>
    </source>
</evidence>
<keyword evidence="2" id="KW-0813">Transport</keyword>
<dbReference type="SMR" id="A0A067DIP0"/>
<organism evidence="3 4">
    <name type="scientific">Citrus sinensis</name>
    <name type="common">Sweet orange</name>
    <name type="synonym">Citrus aurantium var. sinensis</name>
    <dbReference type="NCBI Taxonomy" id="2711"/>
    <lineage>
        <taxon>Eukaryota</taxon>
        <taxon>Viridiplantae</taxon>
        <taxon>Streptophyta</taxon>
        <taxon>Embryophyta</taxon>
        <taxon>Tracheophyta</taxon>
        <taxon>Spermatophyta</taxon>
        <taxon>Magnoliopsida</taxon>
        <taxon>eudicotyledons</taxon>
        <taxon>Gunneridae</taxon>
        <taxon>Pentapetalae</taxon>
        <taxon>rosids</taxon>
        <taxon>malvids</taxon>
        <taxon>Sapindales</taxon>
        <taxon>Rutaceae</taxon>
        <taxon>Aurantioideae</taxon>
        <taxon>Citrus</taxon>
    </lineage>
</organism>
<dbReference type="AlphaFoldDB" id="A0A067DIP0"/>